<dbReference type="GO" id="GO:0046983">
    <property type="term" value="F:protein dimerization activity"/>
    <property type="evidence" value="ECO:0007669"/>
    <property type="project" value="UniProtKB-UniRule"/>
</dbReference>
<accession>A0A934KI74</accession>
<proteinExistence type="inferred from homology"/>
<name>A0A934KI74_9BACT</name>
<feature type="binding site" evidence="1">
    <location>
        <position position="19"/>
    </location>
    <ligand>
        <name>Zn(2+)</name>
        <dbReference type="ChEBI" id="CHEBI:29105"/>
    </ligand>
</feature>
<dbReference type="AlphaFoldDB" id="A0A934KI74"/>
<reference evidence="3 4" key="1">
    <citation type="submission" date="2020-10" db="EMBL/GenBank/DDBJ databases">
        <title>Ca. Dormibacterota MAGs.</title>
        <authorList>
            <person name="Montgomery K."/>
        </authorList>
    </citation>
    <scope>NUCLEOTIDE SEQUENCE [LARGE SCALE GENOMIC DNA]</scope>
    <source>
        <strain evidence="3">SC8811_S16_3</strain>
    </source>
</reference>
<evidence type="ECO:0000256" key="1">
    <source>
        <dbReference type="PROSITE-ProRule" id="PRU01250"/>
    </source>
</evidence>
<feature type="domain" description="ClpX-type ZB" evidence="2">
    <location>
        <begin position="6"/>
        <end position="61"/>
    </location>
</feature>
<dbReference type="SMART" id="SM00994">
    <property type="entry name" value="zf-C4_ClpX"/>
    <property type="match status" value="1"/>
</dbReference>
<dbReference type="Pfam" id="PF06689">
    <property type="entry name" value="zf-C4_ClpX"/>
    <property type="match status" value="1"/>
</dbReference>
<organism evidence="3 4">
    <name type="scientific">Candidatus Dormiibacter inghamiae</name>
    <dbReference type="NCBI Taxonomy" id="3127013"/>
    <lineage>
        <taxon>Bacteria</taxon>
        <taxon>Bacillati</taxon>
        <taxon>Candidatus Dormiibacterota</taxon>
        <taxon>Candidatus Dormibacteria</taxon>
        <taxon>Candidatus Dormibacterales</taxon>
        <taxon>Candidatus Dormibacteraceae</taxon>
        <taxon>Candidatus Dormiibacter</taxon>
    </lineage>
</organism>
<feature type="binding site" evidence="1">
    <location>
        <position position="42"/>
    </location>
    <ligand>
        <name>Zn(2+)</name>
        <dbReference type="ChEBI" id="CHEBI:29105"/>
    </ligand>
</feature>
<comment type="similarity">
    <text evidence="1">Belongs to the ClpX chaperone family.</text>
</comment>
<evidence type="ECO:0000259" key="2">
    <source>
        <dbReference type="PROSITE" id="PS51902"/>
    </source>
</evidence>
<dbReference type="EMBL" id="JAEKNQ010000033">
    <property type="protein sequence ID" value="MBJ7603158.1"/>
    <property type="molecule type" value="Genomic_DNA"/>
</dbReference>
<protein>
    <recommendedName>
        <fullName evidence="2">ClpX-type ZB domain-containing protein</fullName>
    </recommendedName>
</protein>
<dbReference type="GO" id="GO:0008270">
    <property type="term" value="F:zinc ion binding"/>
    <property type="evidence" value="ECO:0007669"/>
    <property type="project" value="UniProtKB-UniRule"/>
</dbReference>
<dbReference type="Gene3D" id="6.20.220.10">
    <property type="entry name" value="ClpX chaperone, C4-type zinc finger domain"/>
    <property type="match status" value="1"/>
</dbReference>
<gene>
    <name evidence="3" type="ORF">JF888_08230</name>
</gene>
<sequence>MIFRRKPKKPQSVRHLPKCSFCGTQRGERGVKLIAGGGVYICSECVSVANEILRGHTPPAPLGT</sequence>
<dbReference type="PROSITE" id="PS51902">
    <property type="entry name" value="CLPX_ZB"/>
    <property type="match status" value="1"/>
</dbReference>
<keyword evidence="1" id="KW-0479">Metal-binding</keyword>
<evidence type="ECO:0000313" key="3">
    <source>
        <dbReference type="EMBL" id="MBJ7603158.1"/>
    </source>
</evidence>
<comment type="caution">
    <text evidence="3">The sequence shown here is derived from an EMBL/GenBank/DDBJ whole genome shotgun (WGS) entry which is preliminary data.</text>
</comment>
<dbReference type="SUPFAM" id="SSF57716">
    <property type="entry name" value="Glucocorticoid receptor-like (DNA-binding domain)"/>
    <property type="match status" value="1"/>
</dbReference>
<keyword evidence="1" id="KW-0143">Chaperone</keyword>
<dbReference type="InterPro" id="IPR038366">
    <property type="entry name" value="Znf_CppX_C4_sf"/>
</dbReference>
<keyword evidence="1" id="KW-0862">Zinc</keyword>
<evidence type="ECO:0000313" key="4">
    <source>
        <dbReference type="Proteomes" id="UP000620075"/>
    </source>
</evidence>
<feature type="binding site" evidence="1">
    <location>
        <position position="45"/>
    </location>
    <ligand>
        <name>Zn(2+)</name>
        <dbReference type="ChEBI" id="CHEBI:29105"/>
    </ligand>
</feature>
<dbReference type="InterPro" id="IPR010603">
    <property type="entry name" value="Znf_CppX_C4"/>
</dbReference>
<dbReference type="Proteomes" id="UP000620075">
    <property type="component" value="Unassembled WGS sequence"/>
</dbReference>
<feature type="binding site" evidence="1">
    <location>
        <position position="22"/>
    </location>
    <ligand>
        <name>Zn(2+)</name>
        <dbReference type="ChEBI" id="CHEBI:29105"/>
    </ligand>
</feature>
<dbReference type="GO" id="GO:0006457">
    <property type="term" value="P:protein folding"/>
    <property type="evidence" value="ECO:0007669"/>
    <property type="project" value="UniProtKB-UniRule"/>
</dbReference>
<dbReference type="GO" id="GO:0051082">
    <property type="term" value="F:unfolded protein binding"/>
    <property type="evidence" value="ECO:0007669"/>
    <property type="project" value="UniProtKB-UniRule"/>
</dbReference>
<dbReference type="InterPro" id="IPR059188">
    <property type="entry name" value="Znf_CLPX-like"/>
</dbReference>